<evidence type="ECO:0000313" key="1">
    <source>
        <dbReference type="EMBL" id="AKJ13422.1"/>
    </source>
</evidence>
<proteinExistence type="predicted"/>
<gene>
    <name evidence="1" type="ORF">ABB07_26345</name>
</gene>
<dbReference type="Proteomes" id="UP000035366">
    <property type="component" value="Chromosome"/>
</dbReference>
<accession>A0ABM5TQN8</accession>
<name>A0ABM5TQN8_9ACTN</name>
<evidence type="ECO:0000313" key="2">
    <source>
        <dbReference type="Proteomes" id="UP000035366"/>
    </source>
</evidence>
<reference evidence="1 2" key="1">
    <citation type="journal article" date="2015" name="ISME J.">
        <title>Draft Genome Sequence of Streptomyces incarnatus NRRL8089, which Produces the Nucleoside Antibiotic Sinefungin.</title>
        <authorList>
            <person name="Oshima K."/>
            <person name="Hattori M."/>
            <person name="Shimizu H."/>
            <person name="Fukuda K."/>
            <person name="Nemoto M."/>
            <person name="Inagaki K."/>
            <person name="Tamura T."/>
        </authorList>
    </citation>
    <scope>NUCLEOTIDE SEQUENCE [LARGE SCALE GENOMIC DNA]</scope>
    <source>
        <strain evidence="1 2">NRRL 8089</strain>
    </source>
</reference>
<sequence>MLGVRLRGLLGRVGLLRRVRLWVLLRLWCVRLLRRVRLLRVALWRVRLLRVRLLRVTLRRVRLLRVRLLLLRRLPVRPCRLLLAMGPRLPAVRPLLLAWIHVVSPPCPVSSGVRGPGVYPCVRRGRAPVQGSGPGPGLLVGDLSRIRR</sequence>
<keyword evidence="2" id="KW-1185">Reference proteome</keyword>
<organism evidence="1 2">
    <name type="scientific">Streptomyces incarnatus</name>
    <dbReference type="NCBI Taxonomy" id="665007"/>
    <lineage>
        <taxon>Bacteria</taxon>
        <taxon>Bacillati</taxon>
        <taxon>Actinomycetota</taxon>
        <taxon>Actinomycetes</taxon>
        <taxon>Kitasatosporales</taxon>
        <taxon>Streptomycetaceae</taxon>
        <taxon>Streptomyces</taxon>
    </lineage>
</organism>
<protein>
    <submittedName>
        <fullName evidence="1">Uncharacterized protein</fullName>
    </submittedName>
</protein>
<dbReference type="EMBL" id="CP011497">
    <property type="protein sequence ID" value="AKJ13422.1"/>
    <property type="molecule type" value="Genomic_DNA"/>
</dbReference>